<gene>
    <name evidence="2" type="ORF">GSLYS_00011245001</name>
</gene>
<dbReference type="EMBL" id="CAXITT010000258">
    <property type="protein sequence ID" value="CAL1537332.1"/>
    <property type="molecule type" value="Genomic_DNA"/>
</dbReference>
<dbReference type="Proteomes" id="UP001497497">
    <property type="component" value="Unassembled WGS sequence"/>
</dbReference>
<evidence type="ECO:0000256" key="1">
    <source>
        <dbReference type="SAM" id="MobiDB-lite"/>
    </source>
</evidence>
<evidence type="ECO:0000313" key="2">
    <source>
        <dbReference type="EMBL" id="CAL1537332.1"/>
    </source>
</evidence>
<feature type="region of interest" description="Disordered" evidence="1">
    <location>
        <begin position="61"/>
        <end position="184"/>
    </location>
</feature>
<feature type="compositionally biased region" description="Polar residues" evidence="1">
    <location>
        <begin position="212"/>
        <end position="234"/>
    </location>
</feature>
<dbReference type="AlphaFoldDB" id="A0AAV2HTB3"/>
<keyword evidence="3" id="KW-1185">Reference proteome</keyword>
<feature type="compositionally biased region" description="Low complexity" evidence="1">
    <location>
        <begin position="156"/>
        <end position="170"/>
    </location>
</feature>
<name>A0AAV2HTB3_LYMST</name>
<evidence type="ECO:0000313" key="3">
    <source>
        <dbReference type="Proteomes" id="UP001497497"/>
    </source>
</evidence>
<reference evidence="2 3" key="1">
    <citation type="submission" date="2024-04" db="EMBL/GenBank/DDBJ databases">
        <authorList>
            <consortium name="Genoscope - CEA"/>
            <person name="William W."/>
        </authorList>
    </citation>
    <scope>NUCLEOTIDE SEQUENCE [LARGE SCALE GENOMIC DNA]</scope>
</reference>
<feature type="compositionally biased region" description="Low complexity" evidence="1">
    <location>
        <begin position="65"/>
        <end position="76"/>
    </location>
</feature>
<sequence length="382" mass="43141">MAETETGDFSKSSLRVNVLEKKRLEQIVQVYENAKRNLAIDMRRSQTAYRRKLKLYRDRKREILTSRSSSSPPTSSMGEFLIGQGCTHKPQSSRSGITHRSRPVDERGRDLTSRETVSSLKSHQELPTPAGLEDTKVFKSKLTAYLPDNHPDSSHKPGSSSSDWSRSSSDPVTRHSHSSTNATVSKVRLKLGSLESTHSFSTSPAPGHKSKVQINQSPSLEITITDLNRPSTQHAGRIGGKPRESSLLPSIPRSTGFLRDEDREQEDYEASHEMGKMSNRQRSKLDLRPRTAWALLHGNTMNGQTRISAGHKGYSSPVLLLNGSLADKNRQVRYFDKDELEERGTMYNYFLKGRLQREHTRFEDICHKIQSFCHKPPSPEMS</sequence>
<accession>A0AAV2HTB3</accession>
<proteinExistence type="predicted"/>
<feature type="region of interest" description="Disordered" evidence="1">
    <location>
        <begin position="196"/>
        <end position="283"/>
    </location>
</feature>
<feature type="compositionally biased region" description="Polar residues" evidence="1">
    <location>
        <begin position="89"/>
        <end position="98"/>
    </location>
</feature>
<feature type="compositionally biased region" description="Basic and acidic residues" evidence="1">
    <location>
        <begin position="102"/>
        <end position="113"/>
    </location>
</feature>
<comment type="caution">
    <text evidence="2">The sequence shown here is derived from an EMBL/GenBank/DDBJ whole genome shotgun (WGS) entry which is preliminary data.</text>
</comment>
<organism evidence="2 3">
    <name type="scientific">Lymnaea stagnalis</name>
    <name type="common">Great pond snail</name>
    <name type="synonym">Helix stagnalis</name>
    <dbReference type="NCBI Taxonomy" id="6523"/>
    <lineage>
        <taxon>Eukaryota</taxon>
        <taxon>Metazoa</taxon>
        <taxon>Spiralia</taxon>
        <taxon>Lophotrochozoa</taxon>
        <taxon>Mollusca</taxon>
        <taxon>Gastropoda</taxon>
        <taxon>Heterobranchia</taxon>
        <taxon>Euthyneura</taxon>
        <taxon>Panpulmonata</taxon>
        <taxon>Hygrophila</taxon>
        <taxon>Lymnaeoidea</taxon>
        <taxon>Lymnaeidae</taxon>
        <taxon>Lymnaea</taxon>
    </lineage>
</organism>
<protein>
    <submittedName>
        <fullName evidence="2">Uncharacterized protein</fullName>
    </submittedName>
</protein>